<evidence type="ECO:0000256" key="2">
    <source>
        <dbReference type="ARBA" id="ARBA00010617"/>
    </source>
</evidence>
<evidence type="ECO:0000256" key="5">
    <source>
        <dbReference type="ARBA" id="ARBA00023002"/>
    </source>
</evidence>
<dbReference type="PRINTS" id="PR00385">
    <property type="entry name" value="P450"/>
</dbReference>
<dbReference type="Pfam" id="PF00067">
    <property type="entry name" value="p450"/>
    <property type="match status" value="1"/>
</dbReference>
<evidence type="ECO:0000256" key="6">
    <source>
        <dbReference type="ARBA" id="ARBA00023004"/>
    </source>
</evidence>
<comment type="caution">
    <text evidence="10">The sequence shown here is derived from an EMBL/GenBank/DDBJ whole genome shotgun (WGS) entry which is preliminary data.</text>
</comment>
<comment type="similarity">
    <text evidence="2 9">Belongs to the cytochrome P450 family.</text>
</comment>
<dbReference type="InterPro" id="IPR002401">
    <property type="entry name" value="Cyt_P450_E_grp-I"/>
</dbReference>
<organism evidence="10 11">
    <name type="scientific">Aspergillus sclerotialis</name>
    <dbReference type="NCBI Taxonomy" id="2070753"/>
    <lineage>
        <taxon>Eukaryota</taxon>
        <taxon>Fungi</taxon>
        <taxon>Dikarya</taxon>
        <taxon>Ascomycota</taxon>
        <taxon>Pezizomycotina</taxon>
        <taxon>Eurotiomycetes</taxon>
        <taxon>Eurotiomycetidae</taxon>
        <taxon>Eurotiales</taxon>
        <taxon>Aspergillaceae</taxon>
        <taxon>Aspergillus</taxon>
        <taxon>Aspergillus subgen. Polypaecilum</taxon>
    </lineage>
</organism>
<dbReference type="InterPro" id="IPR036396">
    <property type="entry name" value="Cyt_P450_sf"/>
</dbReference>
<dbReference type="EMBL" id="MVGC01000113">
    <property type="protein sequence ID" value="RJE23611.1"/>
    <property type="molecule type" value="Genomic_DNA"/>
</dbReference>
<dbReference type="AlphaFoldDB" id="A0A3A3A2P0"/>
<dbReference type="Proteomes" id="UP000266188">
    <property type="component" value="Unassembled WGS sequence"/>
</dbReference>
<dbReference type="Gene3D" id="1.10.630.10">
    <property type="entry name" value="Cytochrome P450"/>
    <property type="match status" value="1"/>
</dbReference>
<protein>
    <submittedName>
        <fullName evidence="10">Cytochrome p450</fullName>
    </submittedName>
</protein>
<dbReference type="PANTHER" id="PTHR24305">
    <property type="entry name" value="CYTOCHROME P450"/>
    <property type="match status" value="1"/>
</dbReference>
<evidence type="ECO:0000256" key="7">
    <source>
        <dbReference type="ARBA" id="ARBA00023033"/>
    </source>
</evidence>
<reference evidence="11" key="1">
    <citation type="submission" date="2017-02" db="EMBL/GenBank/DDBJ databases">
        <authorList>
            <person name="Tafer H."/>
            <person name="Lopandic K."/>
        </authorList>
    </citation>
    <scope>NUCLEOTIDE SEQUENCE [LARGE SCALE GENOMIC DNA]</scope>
    <source>
        <strain evidence="11">CBS 366.77</strain>
    </source>
</reference>
<feature type="binding site" description="axial binding residue" evidence="8">
    <location>
        <position position="433"/>
    </location>
    <ligand>
        <name>heme</name>
        <dbReference type="ChEBI" id="CHEBI:30413"/>
    </ligand>
    <ligandPart>
        <name>Fe</name>
        <dbReference type="ChEBI" id="CHEBI:18248"/>
    </ligandPart>
</feature>
<dbReference type="GO" id="GO:0020037">
    <property type="term" value="F:heme binding"/>
    <property type="evidence" value="ECO:0007669"/>
    <property type="project" value="InterPro"/>
</dbReference>
<dbReference type="PRINTS" id="PR00463">
    <property type="entry name" value="EP450I"/>
</dbReference>
<keyword evidence="7 9" id="KW-0503">Monooxygenase</keyword>
<dbReference type="InterPro" id="IPR001128">
    <property type="entry name" value="Cyt_P450"/>
</dbReference>
<evidence type="ECO:0000256" key="1">
    <source>
        <dbReference type="ARBA" id="ARBA00001971"/>
    </source>
</evidence>
<dbReference type="InterPro" id="IPR017972">
    <property type="entry name" value="Cyt_P450_CS"/>
</dbReference>
<keyword evidence="3 8" id="KW-0349">Heme</keyword>
<dbReference type="GO" id="GO:0005506">
    <property type="term" value="F:iron ion binding"/>
    <property type="evidence" value="ECO:0007669"/>
    <property type="project" value="InterPro"/>
</dbReference>
<dbReference type="GO" id="GO:0004497">
    <property type="term" value="F:monooxygenase activity"/>
    <property type="evidence" value="ECO:0007669"/>
    <property type="project" value="UniProtKB-KW"/>
</dbReference>
<keyword evidence="6 8" id="KW-0408">Iron</keyword>
<dbReference type="PANTHER" id="PTHR24305:SF210">
    <property type="entry name" value="CYTOCHROME P450 MONOOXYGENASE ASQL-RELATED"/>
    <property type="match status" value="1"/>
</dbReference>
<gene>
    <name evidence="10" type="ORF">PHISCL_04067</name>
</gene>
<evidence type="ECO:0000256" key="9">
    <source>
        <dbReference type="RuleBase" id="RU000461"/>
    </source>
</evidence>
<dbReference type="CDD" id="cd11058">
    <property type="entry name" value="CYP60B-like"/>
    <property type="match status" value="1"/>
</dbReference>
<accession>A0A3A3A2P0</accession>
<evidence type="ECO:0000256" key="3">
    <source>
        <dbReference type="ARBA" id="ARBA00022617"/>
    </source>
</evidence>
<dbReference type="PROSITE" id="PS00086">
    <property type="entry name" value="CYTOCHROME_P450"/>
    <property type="match status" value="1"/>
</dbReference>
<dbReference type="InterPro" id="IPR050121">
    <property type="entry name" value="Cytochrome_P450_monoxygenase"/>
</dbReference>
<evidence type="ECO:0000256" key="4">
    <source>
        <dbReference type="ARBA" id="ARBA00022723"/>
    </source>
</evidence>
<keyword evidence="5 9" id="KW-0560">Oxidoreductase</keyword>
<evidence type="ECO:0000313" key="10">
    <source>
        <dbReference type="EMBL" id="RJE23611.1"/>
    </source>
</evidence>
<dbReference type="STRING" id="2070753.A0A3A3A2P0"/>
<evidence type="ECO:0000313" key="11">
    <source>
        <dbReference type="Proteomes" id="UP000266188"/>
    </source>
</evidence>
<keyword evidence="11" id="KW-1185">Reference proteome</keyword>
<comment type="cofactor">
    <cofactor evidence="1 8">
        <name>heme</name>
        <dbReference type="ChEBI" id="CHEBI:30413"/>
    </cofactor>
</comment>
<evidence type="ECO:0000256" key="8">
    <source>
        <dbReference type="PIRSR" id="PIRSR602401-1"/>
    </source>
</evidence>
<sequence length="490" mass="55866">MAYLLAVVLISPFIYFLFHMVYNVYFHPLHCYPGPKLWAATHLFWVYYRVTGKLVWKSIDLHREYGTVVRVAPDQLSYTSETALKTIYGHRPVEMQKNCLAGFSRPGLRNVHAILSADQTNHARLRRVLAPALSETAVKEYDSVITKYVDLLMEKLAVRCEAPLDLNQWFEWTTLDIVSDIVCGEPARALERENGGPWLNILTASIQSQVWLQALEFYGLLPWRQYLLPKHMANAAIDNFRITSAKVETRLGRLNIRKDFFSYVLRHSDEKGMSTLEMKLNVATIIGAGTGTTATWLTTTVYNLACKPEIYRLLTDEIRSSFRCKEEITLASVSKLLYLSAVIKESLRIHSPSPSSLGRFVPERGEVIDGRFVPAGTTVGVHHHAAYHMSSNFYLPDDFCPERWLPEAQGSKCPFAQDNIGVMQPFSYGPRTCLGIRLAHAETRIILAKLLWNFDIEIMPEAQNWQDSSKGTVAWHRKAMKSVLIPRERK</sequence>
<name>A0A3A3A2P0_9EURO</name>
<dbReference type="SUPFAM" id="SSF48264">
    <property type="entry name" value="Cytochrome P450"/>
    <property type="match status" value="1"/>
</dbReference>
<keyword evidence="4 8" id="KW-0479">Metal-binding</keyword>
<dbReference type="GO" id="GO:0016705">
    <property type="term" value="F:oxidoreductase activity, acting on paired donors, with incorporation or reduction of molecular oxygen"/>
    <property type="evidence" value="ECO:0007669"/>
    <property type="project" value="InterPro"/>
</dbReference>
<proteinExistence type="inferred from homology"/>
<dbReference type="OrthoDB" id="1470350at2759"/>